<dbReference type="KEGG" id="bcop:JD108_01235"/>
<keyword evidence="2 5" id="KW-0489">Methyltransferase</keyword>
<dbReference type="PANTHER" id="PTHR46429:SF1">
    <property type="entry name" value="23S RRNA (GUANOSINE-2'-O-)-METHYLTRANSFERASE RLMB"/>
    <property type="match status" value="1"/>
</dbReference>
<dbReference type="InterPro" id="IPR001537">
    <property type="entry name" value="SpoU_MeTrfase"/>
</dbReference>
<dbReference type="Gene3D" id="3.40.1280.10">
    <property type="match status" value="1"/>
</dbReference>
<evidence type="ECO:0000313" key="5">
    <source>
        <dbReference type="EMBL" id="QQE74653.1"/>
    </source>
</evidence>
<evidence type="ECO:0000313" key="8">
    <source>
        <dbReference type="Proteomes" id="UP000677234"/>
    </source>
</evidence>
<accession>A0A7T5JNP7</accession>
<dbReference type="GO" id="GO:0005829">
    <property type="term" value="C:cytosol"/>
    <property type="evidence" value="ECO:0007669"/>
    <property type="project" value="TreeGrafter"/>
</dbReference>
<dbReference type="CDD" id="cd18103">
    <property type="entry name" value="SpoU-like_RlmB"/>
    <property type="match status" value="1"/>
</dbReference>
<evidence type="ECO:0000259" key="4">
    <source>
        <dbReference type="SMART" id="SM00967"/>
    </source>
</evidence>
<dbReference type="Pfam" id="PF00588">
    <property type="entry name" value="SpoU_methylase"/>
    <property type="match status" value="1"/>
</dbReference>
<evidence type="ECO:0000256" key="3">
    <source>
        <dbReference type="ARBA" id="ARBA00022679"/>
    </source>
</evidence>
<evidence type="ECO:0000313" key="6">
    <source>
        <dbReference type="EMBL" id="QUO41737.1"/>
    </source>
</evidence>
<dbReference type="FunFam" id="3.40.1280.10:FF:000008">
    <property type="entry name" value="Group 3 RNA methyltransferase TrmH"/>
    <property type="match status" value="1"/>
</dbReference>
<dbReference type="Gene3D" id="3.30.1330.30">
    <property type="match status" value="1"/>
</dbReference>
<dbReference type="EMBL" id="CP066308">
    <property type="protein sequence ID" value="QQE74653.1"/>
    <property type="molecule type" value="Genomic_DNA"/>
</dbReference>
<dbReference type="GO" id="GO:0008173">
    <property type="term" value="F:RNA methyltransferase activity"/>
    <property type="evidence" value="ECO:0007669"/>
    <property type="project" value="InterPro"/>
</dbReference>
<dbReference type="RefSeq" id="WP_198828229.1">
    <property type="nucleotide sequence ID" value="NZ_CP066308.1"/>
</dbReference>
<evidence type="ECO:0000256" key="2">
    <source>
        <dbReference type="ARBA" id="ARBA00022603"/>
    </source>
</evidence>
<dbReference type="Proteomes" id="UP000677234">
    <property type="component" value="Chromosome"/>
</dbReference>
<dbReference type="PANTHER" id="PTHR46429">
    <property type="entry name" value="23S RRNA (GUANOSINE-2'-O-)-METHYLTRANSFERASE RLMB"/>
    <property type="match status" value="1"/>
</dbReference>
<sequence>MSEEWIVGKNPIIEALRSGRTINKIWIAEGTNKNLMGPIYSLAKEQGVIVTSANRKKLDQLCGTDNHQGVIASVAAYDYVEVEDILRIAEERKETPFLILLDELEDPHNLGSIMRTADAVGAHGIVIPKRRSVSLTATVAKASAGAINYVPVARVTNLVRTMEELKEKGIWIAGTDASAKQDFRQGDYSMPLAIVIGSEGKGMSRLVRENCDFLYSLPMAGHVTSLNASVAAALLMYEVFRARSPLTAQVK</sequence>
<dbReference type="InterPro" id="IPR029028">
    <property type="entry name" value="Alpha/beta_knot_MTases"/>
</dbReference>
<comment type="similarity">
    <text evidence="1">Belongs to the class IV-like SAM-binding methyltransferase superfamily. RNA methyltransferase TrmH family.</text>
</comment>
<protein>
    <submittedName>
        <fullName evidence="5">23S rRNA (Guanosine(2251)-2'-O)-methyltransferase RlmB</fullName>
    </submittedName>
</protein>
<dbReference type="EMBL" id="CP073708">
    <property type="protein sequence ID" value="QUO41737.1"/>
    <property type="molecule type" value="Genomic_DNA"/>
</dbReference>
<dbReference type="SUPFAM" id="SSF55315">
    <property type="entry name" value="L30e-like"/>
    <property type="match status" value="1"/>
</dbReference>
<dbReference type="InterPro" id="IPR004441">
    <property type="entry name" value="rRNA_MeTrfase_TrmH"/>
</dbReference>
<evidence type="ECO:0000256" key="1">
    <source>
        <dbReference type="ARBA" id="ARBA00007228"/>
    </source>
</evidence>
<keyword evidence="3 5" id="KW-0808">Transferase</keyword>
<dbReference type="SMART" id="SM00967">
    <property type="entry name" value="SpoU_sub_bind"/>
    <property type="match status" value="1"/>
</dbReference>
<evidence type="ECO:0000313" key="7">
    <source>
        <dbReference type="Proteomes" id="UP000595847"/>
    </source>
</evidence>
<dbReference type="Proteomes" id="UP000595847">
    <property type="component" value="Chromosome"/>
</dbReference>
<dbReference type="SUPFAM" id="SSF75217">
    <property type="entry name" value="alpha/beta knot"/>
    <property type="match status" value="1"/>
</dbReference>
<dbReference type="GO" id="GO:0032259">
    <property type="term" value="P:methylation"/>
    <property type="evidence" value="ECO:0007669"/>
    <property type="project" value="UniProtKB-KW"/>
</dbReference>
<name>A0A7T5JNP7_9BACL</name>
<proteinExistence type="inferred from homology"/>
<dbReference type="InterPro" id="IPR029026">
    <property type="entry name" value="tRNA_m1G_MTases_N"/>
</dbReference>
<reference evidence="5 7" key="1">
    <citation type="submission" date="2020-12" db="EMBL/GenBank/DDBJ databases">
        <title>strain FJAT-54423T represents a novel species of the genus Brevibacillus.</title>
        <authorList>
            <person name="Tang R."/>
        </authorList>
    </citation>
    <scope>NUCLEOTIDE SEQUENCE [LARGE SCALE GENOMIC DNA]</scope>
    <source>
        <strain evidence="5 7">FJAT-54423</strain>
    </source>
</reference>
<dbReference type="Pfam" id="PF08032">
    <property type="entry name" value="SpoU_sub_bind"/>
    <property type="match status" value="1"/>
</dbReference>
<keyword evidence="8" id="KW-1185">Reference proteome</keyword>
<dbReference type="InterPro" id="IPR029064">
    <property type="entry name" value="Ribosomal_eL30-like_sf"/>
</dbReference>
<dbReference type="GO" id="GO:0003723">
    <property type="term" value="F:RNA binding"/>
    <property type="evidence" value="ECO:0007669"/>
    <property type="project" value="InterPro"/>
</dbReference>
<feature type="domain" description="RNA 2-O ribose methyltransferase substrate binding" evidence="4">
    <location>
        <begin position="5"/>
        <end position="80"/>
    </location>
</feature>
<dbReference type="GO" id="GO:0006396">
    <property type="term" value="P:RNA processing"/>
    <property type="evidence" value="ECO:0007669"/>
    <property type="project" value="InterPro"/>
</dbReference>
<dbReference type="AlphaFoldDB" id="A0A7T5JNP7"/>
<gene>
    <name evidence="5" type="primary">rlmB</name>
    <name evidence="5" type="ORF">JD108_01235</name>
    <name evidence="6" type="ORF">KDJ56_01235</name>
</gene>
<reference evidence="6" key="2">
    <citation type="submission" date="2021-04" db="EMBL/GenBank/DDBJ databases">
        <title>Brevibacillus composti FJAT-54423, complete genome.</title>
        <authorList>
            <person name="Tang R."/>
        </authorList>
    </citation>
    <scope>NUCLEOTIDE SEQUENCE</scope>
    <source>
        <strain evidence="6">FJAT-54424</strain>
    </source>
</reference>
<organism evidence="5 7">
    <name type="scientific">Brevibacillus composti</name>
    <dbReference type="NCBI Taxonomy" id="2796470"/>
    <lineage>
        <taxon>Bacteria</taxon>
        <taxon>Bacillati</taxon>
        <taxon>Bacillota</taxon>
        <taxon>Bacilli</taxon>
        <taxon>Bacillales</taxon>
        <taxon>Paenibacillaceae</taxon>
        <taxon>Brevibacillus</taxon>
    </lineage>
</organism>
<dbReference type="NCBIfam" id="TIGR00186">
    <property type="entry name" value="rRNA_methyl_3"/>
    <property type="match status" value="1"/>
</dbReference>
<dbReference type="InterPro" id="IPR013123">
    <property type="entry name" value="SpoU_subst-bd"/>
</dbReference>